<reference evidence="1" key="2">
    <citation type="submission" date="2015-06" db="UniProtKB">
        <authorList>
            <consortium name="EnsemblPlants"/>
        </authorList>
    </citation>
    <scope>IDENTIFICATION</scope>
    <source>
        <strain evidence="1">DM1-3 516 R44</strain>
    </source>
</reference>
<protein>
    <submittedName>
        <fullName evidence="1">Uncharacterized protein</fullName>
    </submittedName>
</protein>
<name>M1DMX8_SOLTU</name>
<keyword evidence="2" id="KW-1185">Reference proteome</keyword>
<reference evidence="2" key="1">
    <citation type="journal article" date="2011" name="Nature">
        <title>Genome sequence and analysis of the tuber crop potato.</title>
        <authorList>
            <consortium name="The Potato Genome Sequencing Consortium"/>
        </authorList>
    </citation>
    <scope>NUCLEOTIDE SEQUENCE [LARGE SCALE GENOMIC DNA]</scope>
    <source>
        <strain evidence="2">cv. DM1-3 516 R44</strain>
    </source>
</reference>
<dbReference type="HOGENOM" id="CLU_2150411_0_0_1"/>
<sequence>MVAWNSNSSILSPCMPSYRDGCRCSGMGPTVAGQTRLKSEIRPQKRFILHFCTLRAKERPQGFLDIFPPFLSLKTSARWLLSVIGFKGESVPSGCHGSFLFKSTLFGIRLFV</sequence>
<accession>M1DMX8</accession>
<dbReference type="PaxDb" id="4113-PGSC0003DMT400091572"/>
<dbReference type="Gramene" id="PGSC0003DMT400091572">
    <property type="protein sequence ID" value="PGSC0003DMT400091572"/>
    <property type="gene ID" value="PGSC0003DMG400041143"/>
</dbReference>
<dbReference type="EnsemblPlants" id="PGSC0003DMT400091572">
    <property type="protein sequence ID" value="PGSC0003DMT400091572"/>
    <property type="gene ID" value="PGSC0003DMG400041143"/>
</dbReference>
<proteinExistence type="predicted"/>
<dbReference type="InParanoid" id="M1DMX8"/>
<organism evidence="1 2">
    <name type="scientific">Solanum tuberosum</name>
    <name type="common">Potato</name>
    <dbReference type="NCBI Taxonomy" id="4113"/>
    <lineage>
        <taxon>Eukaryota</taxon>
        <taxon>Viridiplantae</taxon>
        <taxon>Streptophyta</taxon>
        <taxon>Embryophyta</taxon>
        <taxon>Tracheophyta</taxon>
        <taxon>Spermatophyta</taxon>
        <taxon>Magnoliopsida</taxon>
        <taxon>eudicotyledons</taxon>
        <taxon>Gunneridae</taxon>
        <taxon>Pentapetalae</taxon>
        <taxon>asterids</taxon>
        <taxon>lamiids</taxon>
        <taxon>Solanales</taxon>
        <taxon>Solanaceae</taxon>
        <taxon>Solanoideae</taxon>
        <taxon>Solaneae</taxon>
        <taxon>Solanum</taxon>
    </lineage>
</organism>
<evidence type="ECO:0000313" key="1">
    <source>
        <dbReference type="EnsemblPlants" id="PGSC0003DMT400091572"/>
    </source>
</evidence>
<evidence type="ECO:0000313" key="2">
    <source>
        <dbReference type="Proteomes" id="UP000011115"/>
    </source>
</evidence>
<dbReference type="AlphaFoldDB" id="M1DMX8"/>
<dbReference type="Proteomes" id="UP000011115">
    <property type="component" value="Unassembled WGS sequence"/>
</dbReference>